<dbReference type="AlphaFoldDB" id="A0A9C7QZF5"/>
<organism evidence="1 2">
    <name type="scientific">Serratia grimesii</name>
    <dbReference type="NCBI Taxonomy" id="82995"/>
    <lineage>
        <taxon>Bacteria</taxon>
        <taxon>Pseudomonadati</taxon>
        <taxon>Pseudomonadota</taxon>
        <taxon>Gammaproteobacteria</taxon>
        <taxon>Enterobacterales</taxon>
        <taxon>Yersiniaceae</taxon>
        <taxon>Serratia</taxon>
    </lineage>
</organism>
<proteinExistence type="predicted"/>
<dbReference type="GO" id="GO:0008168">
    <property type="term" value="F:methyltransferase activity"/>
    <property type="evidence" value="ECO:0007669"/>
    <property type="project" value="UniProtKB-KW"/>
</dbReference>
<dbReference type="SUPFAM" id="SSF53335">
    <property type="entry name" value="S-adenosyl-L-methionine-dependent methyltransferases"/>
    <property type="match status" value="1"/>
</dbReference>
<dbReference type="InterPro" id="IPR029063">
    <property type="entry name" value="SAM-dependent_MTases_sf"/>
</dbReference>
<keyword evidence="1" id="KW-0808">Transferase</keyword>
<dbReference type="CDD" id="cd02440">
    <property type="entry name" value="AdoMet_MTases"/>
    <property type="match status" value="1"/>
</dbReference>
<gene>
    <name evidence="1" type="ORF">DHV72_16825</name>
</gene>
<dbReference type="Pfam" id="PF13489">
    <property type="entry name" value="Methyltransf_23"/>
    <property type="match status" value="1"/>
</dbReference>
<keyword evidence="1" id="KW-0489">Methyltransferase</keyword>
<dbReference type="GO" id="GO:0032259">
    <property type="term" value="P:methylation"/>
    <property type="evidence" value="ECO:0007669"/>
    <property type="project" value="UniProtKB-KW"/>
</dbReference>
<accession>A0A9C7QZF5</accession>
<evidence type="ECO:0000313" key="2">
    <source>
        <dbReference type="Proteomes" id="UP000262210"/>
    </source>
</evidence>
<dbReference type="PANTHER" id="PTHR43861">
    <property type="entry name" value="TRANS-ACONITATE 2-METHYLTRANSFERASE-RELATED"/>
    <property type="match status" value="1"/>
</dbReference>
<sequence>MTHSSAGKIISLYEQHAEAWEKLRPTDLFEQPWLDRFLSLVPVTGKLLDIGCGNGMPIAAYFSQRGFDVMGIDSSQSMIDACQKKSPHQQWRVIDMRTLALNEMFDGLIAWDSFFHLPRDDQRQMFKIFAAHAKSKAALMFTSGTSDGEAIGEFQGEPLYHSSLSPTEYQQLLHENGFDVVNMVFEDPECQGRTVWLAQRTA</sequence>
<dbReference type="PANTHER" id="PTHR43861:SF1">
    <property type="entry name" value="TRANS-ACONITATE 2-METHYLTRANSFERASE"/>
    <property type="match status" value="1"/>
</dbReference>
<dbReference type="Proteomes" id="UP000262210">
    <property type="component" value="Unassembled WGS sequence"/>
</dbReference>
<evidence type="ECO:0000313" key="1">
    <source>
        <dbReference type="EMBL" id="HCK01662.1"/>
    </source>
</evidence>
<reference evidence="1 2" key="1">
    <citation type="journal article" date="2018" name="Nat. Biotechnol.">
        <title>A standardized bacterial taxonomy based on genome phylogeny substantially revises the tree of life.</title>
        <authorList>
            <person name="Parks D.H."/>
            <person name="Chuvochina M."/>
            <person name="Waite D.W."/>
            <person name="Rinke C."/>
            <person name="Skarshewski A."/>
            <person name="Chaumeil P.A."/>
            <person name="Hugenholtz P."/>
        </authorList>
    </citation>
    <scope>NUCLEOTIDE SEQUENCE [LARGE SCALE GENOMIC DNA]</scope>
    <source>
        <strain evidence="1">UBA11264</strain>
    </source>
</reference>
<dbReference type="Gene3D" id="3.40.50.150">
    <property type="entry name" value="Vaccinia Virus protein VP39"/>
    <property type="match status" value="1"/>
</dbReference>
<name>A0A9C7QZF5_9GAMM</name>
<protein>
    <submittedName>
        <fullName evidence="1">SAM-dependent methyltransferase</fullName>
    </submittedName>
</protein>
<dbReference type="EMBL" id="DPSM01000022">
    <property type="protein sequence ID" value="HCK01662.1"/>
    <property type="molecule type" value="Genomic_DNA"/>
</dbReference>
<comment type="caution">
    <text evidence="1">The sequence shown here is derived from an EMBL/GenBank/DDBJ whole genome shotgun (WGS) entry which is preliminary data.</text>
</comment>
<dbReference type="RefSeq" id="WP_278431578.1">
    <property type="nucleotide sequence ID" value="NZ_DPSM01000022.1"/>
</dbReference>